<dbReference type="Proteomes" id="UP001597049">
    <property type="component" value="Unassembled WGS sequence"/>
</dbReference>
<evidence type="ECO:0000313" key="1">
    <source>
        <dbReference type="EMBL" id="MFD0931018.1"/>
    </source>
</evidence>
<proteinExistence type="predicted"/>
<comment type="caution">
    <text evidence="1">The sequence shown here is derived from an EMBL/GenBank/DDBJ whole genome shotgun (WGS) entry which is preliminary data.</text>
</comment>
<reference evidence="2" key="1">
    <citation type="journal article" date="2019" name="Int. J. Syst. Evol. Microbiol.">
        <title>The Global Catalogue of Microorganisms (GCM) 10K type strain sequencing project: providing services to taxonomists for standard genome sequencing and annotation.</title>
        <authorList>
            <consortium name="The Broad Institute Genomics Platform"/>
            <consortium name="The Broad Institute Genome Sequencing Center for Infectious Disease"/>
            <person name="Wu L."/>
            <person name="Ma J."/>
        </authorList>
    </citation>
    <scope>NUCLEOTIDE SEQUENCE [LARGE SCALE GENOMIC DNA]</scope>
    <source>
        <strain evidence="2">CCUG 56752</strain>
    </source>
</reference>
<organism evidence="1 2">
    <name type="scientific">Psychroflexus salinarum</name>
    <dbReference type="NCBI Taxonomy" id="546024"/>
    <lineage>
        <taxon>Bacteria</taxon>
        <taxon>Pseudomonadati</taxon>
        <taxon>Bacteroidota</taxon>
        <taxon>Flavobacteriia</taxon>
        <taxon>Flavobacteriales</taxon>
        <taxon>Flavobacteriaceae</taxon>
        <taxon>Psychroflexus</taxon>
    </lineage>
</organism>
<sequence>MISKKLKKIKHLEEHVILKLKLLKLQDDFKSLVSIVAHDITTPLGYLKFSTEILNSQLDEKADKNLKETARVITNSTSKLNKEAIQIIADARSKLEKQKEFWPAKDVIVSSFENFDIDFDKNLISGQLKAELKTDLILNKYLISSILVCFYKLKLKIDSIVIESKEEKLLIRFNSSIDKAETYKLVESEIKGLKQKEILNSICDYLDAEISLKEEKTGLSLSLNLAN</sequence>
<dbReference type="RefSeq" id="WP_379656360.1">
    <property type="nucleotide sequence ID" value="NZ_JBHTIV010000002.1"/>
</dbReference>
<dbReference type="Gene3D" id="1.10.287.130">
    <property type="match status" value="1"/>
</dbReference>
<accession>A0ABW3GKU7</accession>
<dbReference type="EMBL" id="JBHTIV010000002">
    <property type="protein sequence ID" value="MFD0931018.1"/>
    <property type="molecule type" value="Genomic_DNA"/>
</dbReference>
<evidence type="ECO:0000313" key="2">
    <source>
        <dbReference type="Proteomes" id="UP001597049"/>
    </source>
</evidence>
<dbReference type="InterPro" id="IPR036097">
    <property type="entry name" value="HisK_dim/P_sf"/>
</dbReference>
<dbReference type="SUPFAM" id="SSF47384">
    <property type="entry name" value="Homodimeric domain of signal transducing histidine kinase"/>
    <property type="match status" value="1"/>
</dbReference>
<protein>
    <recommendedName>
        <fullName evidence="3">His Kinase A (Phospho-acceptor) domain-containing protein</fullName>
    </recommendedName>
</protein>
<keyword evidence="2" id="KW-1185">Reference proteome</keyword>
<name>A0ABW3GKU7_9FLAO</name>
<evidence type="ECO:0008006" key="3">
    <source>
        <dbReference type="Google" id="ProtNLM"/>
    </source>
</evidence>
<gene>
    <name evidence="1" type="ORF">ACFQ0R_00255</name>
</gene>